<dbReference type="Proteomes" id="UP001374893">
    <property type="component" value="Chromosome"/>
</dbReference>
<proteinExistence type="predicted"/>
<sequence length="336" mass="35939">MKRADFLRLLLLAPLGGQRLAASESSMAGAVEWLLSRQSPDGAWRSDAYGAFRDGRALTPVVLRCLSLIPDPSLDDSRDKAVKWLLGKGASLFEHFPIHAASSVLECAAQLESLAPLRGPALSRLVELRLPGGGWSYSPVPPKPGVDLAPMQQPNLSATAIALDGLHAARAPIMEETLGFIQGCQNFGTPDAEFDDGGFFQMPLDPARNKAGSAGIGKDGRKRFLSYAAATADGLRALRLSGEPPDSARCAAGRAWLKRFRWTPDAAPSDLAYYTARSLTLTAAIDSETPRYDLPASLSQSRRPDGSWLNPAGEMRENCPLVASSLALEATLRSTI</sequence>
<dbReference type="EMBL" id="AP024702">
    <property type="protein sequence ID" value="BCX47100.1"/>
    <property type="molecule type" value="Genomic_DNA"/>
</dbReference>
<dbReference type="InterPro" id="IPR008930">
    <property type="entry name" value="Terpenoid_cyclase/PrenylTrfase"/>
</dbReference>
<reference evidence="1 2" key="1">
    <citation type="submission" date="2021-06" db="EMBL/GenBank/DDBJ databases">
        <title>Complete genome of Haloferula helveola possessing various polysaccharide degrading enzymes.</title>
        <authorList>
            <person name="Takami H."/>
            <person name="Huang C."/>
            <person name="Hamasaki K."/>
        </authorList>
    </citation>
    <scope>NUCLEOTIDE SEQUENCE [LARGE SCALE GENOMIC DNA]</scope>
    <source>
        <strain evidence="1 2">CN-1</strain>
    </source>
</reference>
<gene>
    <name evidence="1" type="ORF">HAHE_10080</name>
</gene>
<keyword evidence="2" id="KW-1185">Reference proteome</keyword>
<accession>A0ABN6H0S6</accession>
<dbReference type="Gene3D" id="1.50.10.20">
    <property type="match status" value="2"/>
</dbReference>
<evidence type="ECO:0008006" key="3">
    <source>
        <dbReference type="Google" id="ProtNLM"/>
    </source>
</evidence>
<dbReference type="RefSeq" id="WP_338689126.1">
    <property type="nucleotide sequence ID" value="NZ_AP024702.1"/>
</dbReference>
<evidence type="ECO:0000313" key="2">
    <source>
        <dbReference type="Proteomes" id="UP001374893"/>
    </source>
</evidence>
<organism evidence="1 2">
    <name type="scientific">Haloferula helveola</name>
    <dbReference type="NCBI Taxonomy" id="490095"/>
    <lineage>
        <taxon>Bacteria</taxon>
        <taxon>Pseudomonadati</taxon>
        <taxon>Verrucomicrobiota</taxon>
        <taxon>Verrucomicrobiia</taxon>
        <taxon>Verrucomicrobiales</taxon>
        <taxon>Verrucomicrobiaceae</taxon>
        <taxon>Haloferula</taxon>
    </lineage>
</organism>
<dbReference type="SUPFAM" id="SSF48239">
    <property type="entry name" value="Terpenoid cyclases/Protein prenyltransferases"/>
    <property type="match status" value="1"/>
</dbReference>
<evidence type="ECO:0000313" key="1">
    <source>
        <dbReference type="EMBL" id="BCX47100.1"/>
    </source>
</evidence>
<protein>
    <recommendedName>
        <fullName evidence="3">Squalene cyclase C-terminal domain-containing protein</fullName>
    </recommendedName>
</protein>
<name>A0ABN6H0S6_9BACT</name>